<dbReference type="GO" id="GO:0048468">
    <property type="term" value="P:cell development"/>
    <property type="evidence" value="ECO:0007669"/>
    <property type="project" value="UniProtKB-ARBA"/>
</dbReference>
<organism evidence="5 6">
    <name type="scientific">Aphis gossypii</name>
    <name type="common">Cotton aphid</name>
    <dbReference type="NCBI Taxonomy" id="80765"/>
    <lineage>
        <taxon>Eukaryota</taxon>
        <taxon>Metazoa</taxon>
        <taxon>Ecdysozoa</taxon>
        <taxon>Arthropoda</taxon>
        <taxon>Hexapoda</taxon>
        <taxon>Insecta</taxon>
        <taxon>Pterygota</taxon>
        <taxon>Neoptera</taxon>
        <taxon>Paraneoptera</taxon>
        <taxon>Hemiptera</taxon>
        <taxon>Sternorrhyncha</taxon>
        <taxon>Aphidomorpha</taxon>
        <taxon>Aphidoidea</taxon>
        <taxon>Aphididae</taxon>
        <taxon>Aphidini</taxon>
        <taxon>Aphis</taxon>
        <taxon>Aphis</taxon>
    </lineage>
</organism>
<gene>
    <name evidence="5" type="ORF">APHIGO_LOCUS11261</name>
</gene>
<dbReference type="Pfam" id="PF01833">
    <property type="entry name" value="TIG"/>
    <property type="match status" value="1"/>
</dbReference>
<evidence type="ECO:0000256" key="3">
    <source>
        <dbReference type="SAM" id="SignalP"/>
    </source>
</evidence>
<feature type="signal peptide" evidence="3">
    <location>
        <begin position="1"/>
        <end position="22"/>
    </location>
</feature>
<feature type="chain" id="PRO_5040169428" description="IPT/TIG domain-containing protein" evidence="3">
    <location>
        <begin position="23"/>
        <end position="748"/>
    </location>
</feature>
<dbReference type="GO" id="GO:0017154">
    <property type="term" value="F:semaphorin receptor activity"/>
    <property type="evidence" value="ECO:0007669"/>
    <property type="project" value="InterPro"/>
</dbReference>
<reference evidence="5" key="2">
    <citation type="submission" date="2022-10" db="EMBL/GenBank/DDBJ databases">
        <authorList>
            <consortium name="ENA_rothamsted_submissions"/>
            <consortium name="culmorum"/>
            <person name="King R."/>
        </authorList>
    </citation>
    <scope>NUCLEOTIDE SEQUENCE</scope>
</reference>
<keyword evidence="2" id="KW-1133">Transmembrane helix</keyword>
<feature type="domain" description="IPT/TIG" evidence="4">
    <location>
        <begin position="359"/>
        <end position="453"/>
    </location>
</feature>
<proteinExistence type="predicted"/>
<protein>
    <recommendedName>
        <fullName evidence="4">IPT/TIG domain-containing protein</fullName>
    </recommendedName>
</protein>
<name>A0A9P0JEY5_APHGO</name>
<accession>A0A9P0JEY5</accession>
<feature type="compositionally biased region" description="Polar residues" evidence="1">
    <location>
        <begin position="728"/>
        <end position="739"/>
    </location>
</feature>
<dbReference type="InterPro" id="IPR002909">
    <property type="entry name" value="IPT_dom"/>
</dbReference>
<keyword evidence="2" id="KW-0812">Transmembrane</keyword>
<dbReference type="Gene3D" id="2.60.40.10">
    <property type="entry name" value="Immunoglobulins"/>
    <property type="match status" value="2"/>
</dbReference>
<dbReference type="EMBL" id="OU899037">
    <property type="protein sequence ID" value="CAH1737819.1"/>
    <property type="molecule type" value="Genomic_DNA"/>
</dbReference>
<dbReference type="PANTHER" id="PTHR22625:SF70">
    <property type="entry name" value="PLEXIN A, ISOFORM A"/>
    <property type="match status" value="1"/>
</dbReference>
<sequence length="748" mass="84326">MIVNKCSYWILLPFTIVSLTLSVEINTDNVHLTGSGSSEEINCTTYNSCRQCADVPVCGWIIEKQICCLYSNQSLLESSIVVAKEFCTEYNVSLTTIDTDYWIKVVVSNIEENSVNNFLNEHAFINFHVEDKIYNASINNGVMASKWVKVDVLTDRIRKTHKINPLHIFYFLIIVNGVKLKFNDPRDHYISYHSWSCPKADCSITYWESDSRKYYCKWCLKNDDCRIAAKQQDSCDIRNATNNAKMVRKTVPSSFDVNGPDLAIESVKPDVLLFTRNTSSMLYITVKNHRFLSDDESTKVTVSGQDCSKVTTVDDRTIKCTVSYYNDPTMSVEGPVVVEYAYNTTAVRLKSAQTFKFVVPSVTGVNPTCGPVTGGTRIELTGQYLNVTTEVGVFFNSMSTPMCKIKEMTRDRISCVTMPLADGKGRGADVGPLLIVVDKMKGTFYRKKKFSYVSEPTVLDGQVFAGIASGDVPLIVRGDFECTGNQQMYVDYKGTTHYGLCAVRDYNGTKAMYCRPPKFDSPAKTTELPLGFTAEMDGKVVRMQKNTPIHYLMYRDPVYVDFEVYNQNYTVHVNGLFPDPMQRRQLDGSYYFEVALLGLQPPDGDDDDDVTLCLVIEVTDSYVKCWPPSGTSLAGVLEIAIVVPDGQAKRTVVVVPRRHKQYHQILKSMQKSQCLIGGFSVLIVCVIAVMFSVKKIRDHSKRYTRRRYMSELRNITAGIEDSSDYLLQDSNTPSAGQRLTNERKKNVK</sequence>
<evidence type="ECO:0000256" key="1">
    <source>
        <dbReference type="SAM" id="MobiDB-lite"/>
    </source>
</evidence>
<dbReference type="PANTHER" id="PTHR22625">
    <property type="entry name" value="PLEXIN"/>
    <property type="match status" value="1"/>
</dbReference>
<dbReference type="AlphaFoldDB" id="A0A9P0JEY5"/>
<keyword evidence="2" id="KW-0472">Membrane</keyword>
<feature type="region of interest" description="Disordered" evidence="1">
    <location>
        <begin position="726"/>
        <end position="748"/>
    </location>
</feature>
<dbReference type="GO" id="GO:0030334">
    <property type="term" value="P:regulation of cell migration"/>
    <property type="evidence" value="ECO:0007669"/>
    <property type="project" value="TreeGrafter"/>
</dbReference>
<dbReference type="InterPro" id="IPR013783">
    <property type="entry name" value="Ig-like_fold"/>
</dbReference>
<keyword evidence="3" id="KW-0732">Signal</keyword>
<reference evidence="5" key="1">
    <citation type="submission" date="2022-02" db="EMBL/GenBank/DDBJ databases">
        <authorList>
            <person name="King R."/>
        </authorList>
    </citation>
    <scope>NUCLEOTIDE SEQUENCE</scope>
</reference>
<feature type="transmembrane region" description="Helical" evidence="2">
    <location>
        <begin position="675"/>
        <end position="693"/>
    </location>
</feature>
<dbReference type="GO" id="GO:0002116">
    <property type="term" value="C:semaphorin receptor complex"/>
    <property type="evidence" value="ECO:0007669"/>
    <property type="project" value="TreeGrafter"/>
</dbReference>
<evidence type="ECO:0000256" key="2">
    <source>
        <dbReference type="SAM" id="Phobius"/>
    </source>
</evidence>
<dbReference type="InterPro" id="IPR031148">
    <property type="entry name" value="Plexin"/>
</dbReference>
<evidence type="ECO:0000259" key="4">
    <source>
        <dbReference type="SMART" id="SM00429"/>
    </source>
</evidence>
<dbReference type="GO" id="GO:0048731">
    <property type="term" value="P:system development"/>
    <property type="evidence" value="ECO:0007669"/>
    <property type="project" value="UniProtKB-ARBA"/>
</dbReference>
<dbReference type="SUPFAM" id="SSF81296">
    <property type="entry name" value="E set domains"/>
    <property type="match status" value="1"/>
</dbReference>
<evidence type="ECO:0000313" key="6">
    <source>
        <dbReference type="Proteomes" id="UP001154329"/>
    </source>
</evidence>
<evidence type="ECO:0000313" key="5">
    <source>
        <dbReference type="EMBL" id="CAH1737819.1"/>
    </source>
</evidence>
<dbReference type="Proteomes" id="UP001154329">
    <property type="component" value="Chromosome 4"/>
</dbReference>
<dbReference type="SMART" id="SM00429">
    <property type="entry name" value="IPT"/>
    <property type="match status" value="1"/>
</dbReference>
<dbReference type="GO" id="GO:0005886">
    <property type="term" value="C:plasma membrane"/>
    <property type="evidence" value="ECO:0007669"/>
    <property type="project" value="TreeGrafter"/>
</dbReference>
<dbReference type="InterPro" id="IPR014756">
    <property type="entry name" value="Ig_E-set"/>
</dbReference>
<keyword evidence="6" id="KW-1185">Reference proteome</keyword>